<protein>
    <submittedName>
        <fullName evidence="1">Uncharacterized protein</fullName>
    </submittedName>
</protein>
<evidence type="ECO:0000313" key="2">
    <source>
        <dbReference type="Proteomes" id="UP000092444"/>
    </source>
</evidence>
<name>A0A1B0GDW6_GLOMM</name>
<reference evidence="1" key="1">
    <citation type="submission" date="2020-05" db="UniProtKB">
        <authorList>
            <consortium name="EnsemblMetazoa"/>
        </authorList>
    </citation>
    <scope>IDENTIFICATION</scope>
    <source>
        <strain evidence="1">Yale</strain>
    </source>
</reference>
<dbReference type="EMBL" id="CCAG010012059">
    <property type="status" value="NOT_ANNOTATED_CDS"/>
    <property type="molecule type" value="Genomic_DNA"/>
</dbReference>
<dbReference type="AlphaFoldDB" id="A0A1B0GDW6"/>
<proteinExistence type="predicted"/>
<keyword evidence="2" id="KW-1185">Reference proteome</keyword>
<dbReference type="STRING" id="37546.A0A1B0GDW6"/>
<sequence length="199" mass="22101">MTSIHQFQCQQQQQRQQHQLQQQDEISKSLQLFAKLAAYKNNNCDGLSSSLNISDAVMQDFACNGYVADESSVQQQLGMMNLSNPYGNRMSLLTATLSPINAGNVNNRGNKANATYSAAATATILNQQRLSLQHQVNLNFNNTFWGVSPTEMYQRANAVNAAAAVAACAAVNMDYNNNQKKLIKNRYNGSRNEKYVSRH</sequence>
<organism evidence="1 2">
    <name type="scientific">Glossina morsitans morsitans</name>
    <name type="common">Savannah tsetse fly</name>
    <dbReference type="NCBI Taxonomy" id="37546"/>
    <lineage>
        <taxon>Eukaryota</taxon>
        <taxon>Metazoa</taxon>
        <taxon>Ecdysozoa</taxon>
        <taxon>Arthropoda</taxon>
        <taxon>Hexapoda</taxon>
        <taxon>Insecta</taxon>
        <taxon>Pterygota</taxon>
        <taxon>Neoptera</taxon>
        <taxon>Endopterygota</taxon>
        <taxon>Diptera</taxon>
        <taxon>Brachycera</taxon>
        <taxon>Muscomorpha</taxon>
        <taxon>Hippoboscoidea</taxon>
        <taxon>Glossinidae</taxon>
        <taxon>Glossina</taxon>
    </lineage>
</organism>
<accession>A0A1B0GDW6</accession>
<dbReference type="Proteomes" id="UP000092444">
    <property type="component" value="Unassembled WGS sequence"/>
</dbReference>
<evidence type="ECO:0000313" key="1">
    <source>
        <dbReference type="EnsemblMetazoa" id="GMOY011490-PA"/>
    </source>
</evidence>
<dbReference type="VEuPathDB" id="VectorBase:GMOY011490"/>
<dbReference type="EnsemblMetazoa" id="GMOY011490-RA">
    <property type="protein sequence ID" value="GMOY011490-PA"/>
    <property type="gene ID" value="GMOY011490"/>
</dbReference>